<gene>
    <name evidence="1" type="ORF">Sradi_3980700</name>
</gene>
<name>A0AAW2PJU6_SESRA</name>
<dbReference type="EMBL" id="JACGWJ010000017">
    <property type="protein sequence ID" value="KAL0355338.1"/>
    <property type="molecule type" value="Genomic_DNA"/>
</dbReference>
<evidence type="ECO:0000313" key="1">
    <source>
        <dbReference type="EMBL" id="KAL0355338.1"/>
    </source>
</evidence>
<protein>
    <recommendedName>
        <fullName evidence="2">Reverse transcriptase domain-containing protein</fullName>
    </recommendedName>
</protein>
<dbReference type="AlphaFoldDB" id="A0AAW2PJU6"/>
<comment type="caution">
    <text evidence="1">The sequence shown here is derived from an EMBL/GenBank/DDBJ whole genome shotgun (WGS) entry which is preliminary data.</text>
</comment>
<evidence type="ECO:0008006" key="2">
    <source>
        <dbReference type="Google" id="ProtNLM"/>
    </source>
</evidence>
<reference evidence="1" key="1">
    <citation type="submission" date="2020-06" db="EMBL/GenBank/DDBJ databases">
        <authorList>
            <person name="Li T."/>
            <person name="Hu X."/>
            <person name="Zhang T."/>
            <person name="Song X."/>
            <person name="Zhang H."/>
            <person name="Dai N."/>
            <person name="Sheng W."/>
            <person name="Hou X."/>
            <person name="Wei L."/>
        </authorList>
    </citation>
    <scope>NUCLEOTIDE SEQUENCE</scope>
    <source>
        <strain evidence="1">G02</strain>
        <tissue evidence="1">Leaf</tissue>
    </source>
</reference>
<proteinExistence type="predicted"/>
<sequence length="185" mass="21170">MWQQRCKAHWLYDGDHNMKFFHASATTHKKQNTIRRIKDSWGKWTEDMEGIQQVLLEYFCGISTSSRLLHHDLEAMLSTVRPRVTESMNEVLLVPFTEEQVSLHIGIRQGDPLSPYLFLFEVEVFSSMLQEAEQSGDIKGIAVSRGAPRVSHLLFADDTIIFGQAREETMVLLKNILTVYGRASG</sequence>
<accession>A0AAW2PJU6</accession>
<organism evidence="1">
    <name type="scientific">Sesamum radiatum</name>
    <name type="common">Black benniseed</name>
    <dbReference type="NCBI Taxonomy" id="300843"/>
    <lineage>
        <taxon>Eukaryota</taxon>
        <taxon>Viridiplantae</taxon>
        <taxon>Streptophyta</taxon>
        <taxon>Embryophyta</taxon>
        <taxon>Tracheophyta</taxon>
        <taxon>Spermatophyta</taxon>
        <taxon>Magnoliopsida</taxon>
        <taxon>eudicotyledons</taxon>
        <taxon>Gunneridae</taxon>
        <taxon>Pentapetalae</taxon>
        <taxon>asterids</taxon>
        <taxon>lamiids</taxon>
        <taxon>Lamiales</taxon>
        <taxon>Pedaliaceae</taxon>
        <taxon>Sesamum</taxon>
    </lineage>
</organism>
<reference evidence="1" key="2">
    <citation type="journal article" date="2024" name="Plant">
        <title>Genomic evolution and insights into agronomic trait innovations of Sesamum species.</title>
        <authorList>
            <person name="Miao H."/>
            <person name="Wang L."/>
            <person name="Qu L."/>
            <person name="Liu H."/>
            <person name="Sun Y."/>
            <person name="Le M."/>
            <person name="Wang Q."/>
            <person name="Wei S."/>
            <person name="Zheng Y."/>
            <person name="Lin W."/>
            <person name="Duan Y."/>
            <person name="Cao H."/>
            <person name="Xiong S."/>
            <person name="Wang X."/>
            <person name="Wei L."/>
            <person name="Li C."/>
            <person name="Ma Q."/>
            <person name="Ju M."/>
            <person name="Zhao R."/>
            <person name="Li G."/>
            <person name="Mu C."/>
            <person name="Tian Q."/>
            <person name="Mei H."/>
            <person name="Zhang T."/>
            <person name="Gao T."/>
            <person name="Zhang H."/>
        </authorList>
    </citation>
    <scope>NUCLEOTIDE SEQUENCE</scope>
    <source>
        <strain evidence="1">G02</strain>
    </source>
</reference>